<evidence type="ECO:0000256" key="3">
    <source>
        <dbReference type="ARBA" id="ARBA00022475"/>
    </source>
</evidence>
<organism evidence="9 10">
    <name type="scientific">Agrococcus terreus</name>
    <dbReference type="NCBI Taxonomy" id="574649"/>
    <lineage>
        <taxon>Bacteria</taxon>
        <taxon>Bacillati</taxon>
        <taxon>Actinomycetota</taxon>
        <taxon>Actinomycetes</taxon>
        <taxon>Micrococcales</taxon>
        <taxon>Microbacteriaceae</taxon>
        <taxon>Agrococcus</taxon>
    </lineage>
</organism>
<evidence type="ECO:0000256" key="2">
    <source>
        <dbReference type="ARBA" id="ARBA00022448"/>
    </source>
</evidence>
<evidence type="ECO:0000256" key="4">
    <source>
        <dbReference type="ARBA" id="ARBA00022692"/>
    </source>
</evidence>
<keyword evidence="6 7" id="KW-0472">Membrane</keyword>
<dbReference type="CDD" id="cd17369">
    <property type="entry name" value="MFS_ShiA_like"/>
    <property type="match status" value="1"/>
</dbReference>
<feature type="transmembrane region" description="Helical" evidence="7">
    <location>
        <begin position="332"/>
        <end position="352"/>
    </location>
</feature>
<evidence type="ECO:0000256" key="1">
    <source>
        <dbReference type="ARBA" id="ARBA00004651"/>
    </source>
</evidence>
<evidence type="ECO:0000313" key="10">
    <source>
        <dbReference type="Proteomes" id="UP000626982"/>
    </source>
</evidence>
<keyword evidence="10" id="KW-1185">Reference proteome</keyword>
<comment type="subcellular location">
    <subcellularLocation>
        <location evidence="1">Cell membrane</location>
        <topology evidence="1">Multi-pass membrane protein</topology>
    </subcellularLocation>
</comment>
<feature type="domain" description="Major facilitator superfamily (MFS) profile" evidence="8">
    <location>
        <begin position="19"/>
        <end position="426"/>
    </location>
</feature>
<keyword evidence="2" id="KW-0813">Transport</keyword>
<dbReference type="PROSITE" id="PS50850">
    <property type="entry name" value="MFS"/>
    <property type="match status" value="1"/>
</dbReference>
<dbReference type="InterPro" id="IPR011701">
    <property type="entry name" value="MFS"/>
</dbReference>
<sequence length="442" mass="47016">MTSPTAPGLEAKKDNPIKVSVASMIGTVVESYDFFIYATAAATYFGTAFFHSEDPIVGALASFATLAIGFLFRPLGGYLAGHFGDRIGRKRILIWSLVIMGVVTTLIGVLPTYAMIGVGAPIMLIVLRAVQGIAYGAEWGGAVLMAVEHAPAHRRGFFGALPQIGIPGGLLVANGTILLTSGLPGDWAWRVPFLLASVMVVIGLFIRLKVAESPEFETAKEQGQVLKQPALEAIKQDWRAILQIIGLRLAETGGYYVTTAFTVTYVGLATITDKSDVLIGTLVGSALGLASHLLYGAWSDRIGRKKVFLIGSVFTILFGIPMFLMINTGSLLMIVVAISLSLLLSHDPIFAVESSWFSEQFPANRRTSGISLGYNGAAIVAGFLPFIATALYGWMGWMGPALLFMLLGVISTLTAITARETAPRVTGASTDERAAIAEEVHA</sequence>
<feature type="transmembrane region" description="Helical" evidence="7">
    <location>
        <begin position="277"/>
        <end position="295"/>
    </location>
</feature>
<dbReference type="InterPro" id="IPR020846">
    <property type="entry name" value="MFS_dom"/>
</dbReference>
<dbReference type="EMBL" id="BMLM01000001">
    <property type="protein sequence ID" value="GGN77811.1"/>
    <property type="molecule type" value="Genomic_DNA"/>
</dbReference>
<evidence type="ECO:0000256" key="7">
    <source>
        <dbReference type="SAM" id="Phobius"/>
    </source>
</evidence>
<dbReference type="SUPFAM" id="SSF103473">
    <property type="entry name" value="MFS general substrate transporter"/>
    <property type="match status" value="1"/>
</dbReference>
<dbReference type="Proteomes" id="UP000626982">
    <property type="component" value="Unassembled WGS sequence"/>
</dbReference>
<feature type="transmembrane region" description="Helical" evidence="7">
    <location>
        <begin position="253"/>
        <end position="271"/>
    </location>
</feature>
<reference evidence="10" key="1">
    <citation type="journal article" date="2019" name="Int. J. Syst. Evol. Microbiol.">
        <title>The Global Catalogue of Microorganisms (GCM) 10K type strain sequencing project: providing services to taxonomists for standard genome sequencing and annotation.</title>
        <authorList>
            <consortium name="The Broad Institute Genomics Platform"/>
            <consortium name="The Broad Institute Genome Sequencing Center for Infectious Disease"/>
            <person name="Wu L."/>
            <person name="Ma J."/>
        </authorList>
    </citation>
    <scope>NUCLEOTIDE SEQUENCE [LARGE SCALE GENOMIC DNA]</scope>
    <source>
        <strain evidence="10">CGMCC 1.6960</strain>
    </source>
</reference>
<protein>
    <submittedName>
        <fullName evidence="9">MFS transporter</fullName>
    </submittedName>
</protein>
<dbReference type="InterPro" id="IPR036259">
    <property type="entry name" value="MFS_trans_sf"/>
</dbReference>
<dbReference type="PANTHER" id="PTHR43045">
    <property type="entry name" value="SHIKIMATE TRANSPORTER"/>
    <property type="match status" value="1"/>
</dbReference>
<feature type="transmembrane region" description="Helical" evidence="7">
    <location>
        <begin position="372"/>
        <end position="395"/>
    </location>
</feature>
<feature type="transmembrane region" description="Helical" evidence="7">
    <location>
        <begin position="401"/>
        <end position="418"/>
    </location>
</feature>
<keyword evidence="4 7" id="KW-0812">Transmembrane</keyword>
<dbReference type="PANTHER" id="PTHR43045:SF1">
    <property type="entry name" value="SHIKIMATE TRANSPORTER"/>
    <property type="match status" value="1"/>
</dbReference>
<dbReference type="Gene3D" id="1.20.1250.20">
    <property type="entry name" value="MFS general substrate transporter like domains"/>
    <property type="match status" value="2"/>
</dbReference>
<accession>A0ABQ2KCS6</accession>
<gene>
    <name evidence="9" type="ORF">GCM10010968_02820</name>
</gene>
<feature type="transmembrane region" description="Helical" evidence="7">
    <location>
        <begin position="92"/>
        <end position="116"/>
    </location>
</feature>
<feature type="transmembrane region" description="Helical" evidence="7">
    <location>
        <begin position="187"/>
        <end position="206"/>
    </location>
</feature>
<keyword evidence="3" id="KW-1003">Cell membrane</keyword>
<feature type="transmembrane region" description="Helical" evidence="7">
    <location>
        <begin position="56"/>
        <end position="80"/>
    </location>
</feature>
<evidence type="ECO:0000256" key="5">
    <source>
        <dbReference type="ARBA" id="ARBA00022989"/>
    </source>
</evidence>
<name>A0ABQ2KCS6_9MICO</name>
<feature type="transmembrane region" description="Helical" evidence="7">
    <location>
        <begin position="307"/>
        <end position="326"/>
    </location>
</feature>
<proteinExistence type="predicted"/>
<keyword evidence="5 7" id="KW-1133">Transmembrane helix</keyword>
<evidence type="ECO:0000256" key="6">
    <source>
        <dbReference type="ARBA" id="ARBA00023136"/>
    </source>
</evidence>
<evidence type="ECO:0000259" key="8">
    <source>
        <dbReference type="PROSITE" id="PS50850"/>
    </source>
</evidence>
<dbReference type="Pfam" id="PF07690">
    <property type="entry name" value="MFS_1"/>
    <property type="match status" value="1"/>
</dbReference>
<feature type="transmembrane region" description="Helical" evidence="7">
    <location>
        <begin position="122"/>
        <end position="145"/>
    </location>
</feature>
<dbReference type="RefSeq" id="WP_188715262.1">
    <property type="nucleotide sequence ID" value="NZ_BAABBD010000001.1"/>
</dbReference>
<comment type="caution">
    <text evidence="9">The sequence shown here is derived from an EMBL/GenBank/DDBJ whole genome shotgun (WGS) entry which is preliminary data.</text>
</comment>
<evidence type="ECO:0000313" key="9">
    <source>
        <dbReference type="EMBL" id="GGN77811.1"/>
    </source>
</evidence>
<feature type="transmembrane region" description="Helical" evidence="7">
    <location>
        <begin position="157"/>
        <end position="181"/>
    </location>
</feature>